<dbReference type="InterPro" id="IPR050598">
    <property type="entry name" value="AminoAcid_Transporter"/>
</dbReference>
<feature type="transmembrane region" description="Helical" evidence="5">
    <location>
        <begin position="133"/>
        <end position="153"/>
    </location>
</feature>
<sequence>MVRLSAMVTKKLSLITATTIVAASMIGVGVFTTSGFALAALGTPGRVLVAWGVGSFIAMCGAISYAALAAKFTESGGEYLFLARAIHPAAGLTAGVVSMLAGFTGPIAAAAIGLEAYASPMLGSPLLGSRMPALPVGCIAVTAILIAAVLHAVKVSAATRMQDAIVGFKLILILGFIGWGFFALSDASTNREIAAETIPFSIPNFASQLVWISFSFAGFNAAIYVAGEVRDPARNVPRALIGGTALVSVIYLLLNTIFVYSAPIEVITAGENISQVAATAAVSIGGTTLENLVRVLIVTALATSISAMVMTGPRVYAKMADDGLMPSFFSSGNRSPVVAIGFQAAMAIVVVLISRLQDLLSYLGLTLSLCSALAIASLFVLRFRGQISRLPGWGIPPAVFIFASVSLGIIAAWNQPIPAIAAVATLTIGGILFWLQRSSGEAERLG</sequence>
<evidence type="ECO:0000256" key="3">
    <source>
        <dbReference type="ARBA" id="ARBA00022989"/>
    </source>
</evidence>
<proteinExistence type="predicted"/>
<dbReference type="PANTHER" id="PTHR11785">
    <property type="entry name" value="AMINO ACID TRANSPORTER"/>
    <property type="match status" value="1"/>
</dbReference>
<dbReference type="GO" id="GO:0016020">
    <property type="term" value="C:membrane"/>
    <property type="evidence" value="ECO:0007669"/>
    <property type="project" value="UniProtKB-SubCell"/>
</dbReference>
<dbReference type="AlphaFoldDB" id="A0A5B1CQS1"/>
<dbReference type="Proteomes" id="UP000322699">
    <property type="component" value="Unassembled WGS sequence"/>
</dbReference>
<protein>
    <submittedName>
        <fullName evidence="6">Serine/threonine exchanger SteT</fullName>
    </submittedName>
</protein>
<dbReference type="PANTHER" id="PTHR11785:SF512">
    <property type="entry name" value="SOBREMESA, ISOFORM B"/>
    <property type="match status" value="1"/>
</dbReference>
<dbReference type="GO" id="GO:0015179">
    <property type="term" value="F:L-amino acid transmembrane transporter activity"/>
    <property type="evidence" value="ECO:0007669"/>
    <property type="project" value="TreeGrafter"/>
</dbReference>
<feature type="transmembrane region" description="Helical" evidence="5">
    <location>
        <begin position="89"/>
        <end position="113"/>
    </location>
</feature>
<feature type="transmembrane region" description="Helical" evidence="5">
    <location>
        <begin position="205"/>
        <end position="227"/>
    </location>
</feature>
<evidence type="ECO:0000256" key="1">
    <source>
        <dbReference type="ARBA" id="ARBA00004141"/>
    </source>
</evidence>
<feature type="transmembrane region" description="Helical" evidence="5">
    <location>
        <begin position="12"/>
        <end position="42"/>
    </location>
</feature>
<dbReference type="PIRSF" id="PIRSF006060">
    <property type="entry name" value="AA_transporter"/>
    <property type="match status" value="1"/>
</dbReference>
<feature type="transmembrane region" description="Helical" evidence="5">
    <location>
        <begin position="337"/>
        <end position="356"/>
    </location>
</feature>
<dbReference type="EMBL" id="VRLW01000001">
    <property type="protein sequence ID" value="KAA1261733.1"/>
    <property type="molecule type" value="Genomic_DNA"/>
</dbReference>
<keyword evidence="4 5" id="KW-0472">Membrane</keyword>
<feature type="transmembrane region" description="Helical" evidence="5">
    <location>
        <begin position="419"/>
        <end position="435"/>
    </location>
</feature>
<evidence type="ECO:0000256" key="2">
    <source>
        <dbReference type="ARBA" id="ARBA00022692"/>
    </source>
</evidence>
<keyword evidence="2 5" id="KW-0812">Transmembrane</keyword>
<feature type="transmembrane region" description="Helical" evidence="5">
    <location>
        <begin position="393"/>
        <end position="413"/>
    </location>
</feature>
<feature type="transmembrane region" description="Helical" evidence="5">
    <location>
        <begin position="48"/>
        <end position="68"/>
    </location>
</feature>
<comment type="caution">
    <text evidence="6">The sequence shown here is derived from an EMBL/GenBank/DDBJ whole genome shotgun (WGS) entry which is preliminary data.</text>
</comment>
<keyword evidence="7" id="KW-1185">Reference proteome</keyword>
<dbReference type="Gene3D" id="1.20.1740.10">
    <property type="entry name" value="Amino acid/polyamine transporter I"/>
    <property type="match status" value="1"/>
</dbReference>
<evidence type="ECO:0000256" key="5">
    <source>
        <dbReference type="SAM" id="Phobius"/>
    </source>
</evidence>
<evidence type="ECO:0000256" key="4">
    <source>
        <dbReference type="ARBA" id="ARBA00023136"/>
    </source>
</evidence>
<name>A0A5B1CQS1_9BACT</name>
<organism evidence="6 7">
    <name type="scientific">Rubripirellula obstinata</name>
    <dbReference type="NCBI Taxonomy" id="406547"/>
    <lineage>
        <taxon>Bacteria</taxon>
        <taxon>Pseudomonadati</taxon>
        <taxon>Planctomycetota</taxon>
        <taxon>Planctomycetia</taxon>
        <taxon>Pirellulales</taxon>
        <taxon>Pirellulaceae</taxon>
        <taxon>Rubripirellula</taxon>
    </lineage>
</organism>
<accession>A0A5B1CQS1</accession>
<comment type="subcellular location">
    <subcellularLocation>
        <location evidence="1">Membrane</location>
        <topology evidence="1">Multi-pass membrane protein</topology>
    </subcellularLocation>
</comment>
<feature type="transmembrane region" description="Helical" evidence="5">
    <location>
        <begin position="165"/>
        <end position="185"/>
    </location>
</feature>
<evidence type="ECO:0000313" key="6">
    <source>
        <dbReference type="EMBL" id="KAA1261733.1"/>
    </source>
</evidence>
<keyword evidence="3 5" id="KW-1133">Transmembrane helix</keyword>
<feature type="transmembrane region" description="Helical" evidence="5">
    <location>
        <begin position="362"/>
        <end position="381"/>
    </location>
</feature>
<feature type="transmembrane region" description="Helical" evidence="5">
    <location>
        <begin position="239"/>
        <end position="260"/>
    </location>
</feature>
<gene>
    <name evidence="6" type="primary">steT_2</name>
    <name evidence="6" type="ORF">LF1_42930</name>
</gene>
<reference evidence="6 7" key="1">
    <citation type="submission" date="2019-08" db="EMBL/GenBank/DDBJ databases">
        <title>Deep-cultivation of Planctomycetes and their phenomic and genomic characterization uncovers novel biology.</title>
        <authorList>
            <person name="Wiegand S."/>
            <person name="Jogler M."/>
            <person name="Boedeker C."/>
            <person name="Pinto D."/>
            <person name="Vollmers J."/>
            <person name="Rivas-Marin E."/>
            <person name="Kohn T."/>
            <person name="Peeters S.H."/>
            <person name="Heuer A."/>
            <person name="Rast P."/>
            <person name="Oberbeckmann S."/>
            <person name="Bunk B."/>
            <person name="Jeske O."/>
            <person name="Meyerdierks A."/>
            <person name="Storesund J.E."/>
            <person name="Kallscheuer N."/>
            <person name="Luecker S."/>
            <person name="Lage O.M."/>
            <person name="Pohl T."/>
            <person name="Merkel B.J."/>
            <person name="Hornburger P."/>
            <person name="Mueller R.-W."/>
            <person name="Bruemmer F."/>
            <person name="Labrenz M."/>
            <person name="Spormann A.M."/>
            <person name="Op Den Camp H."/>
            <person name="Overmann J."/>
            <person name="Amann R."/>
            <person name="Jetten M.S.M."/>
            <person name="Mascher T."/>
            <person name="Medema M.H."/>
            <person name="Devos D.P."/>
            <person name="Kaster A.-K."/>
            <person name="Ovreas L."/>
            <person name="Rohde M."/>
            <person name="Galperin M.Y."/>
            <person name="Jogler C."/>
        </authorList>
    </citation>
    <scope>NUCLEOTIDE SEQUENCE [LARGE SCALE GENOMIC DNA]</scope>
    <source>
        <strain evidence="6 7">LF1</strain>
    </source>
</reference>
<evidence type="ECO:0000313" key="7">
    <source>
        <dbReference type="Proteomes" id="UP000322699"/>
    </source>
</evidence>
<feature type="transmembrane region" description="Helical" evidence="5">
    <location>
        <begin position="295"/>
        <end position="316"/>
    </location>
</feature>
<dbReference type="InterPro" id="IPR002293">
    <property type="entry name" value="AA/rel_permease1"/>
</dbReference>
<dbReference type="Pfam" id="PF13520">
    <property type="entry name" value="AA_permease_2"/>
    <property type="match status" value="1"/>
</dbReference>